<dbReference type="PANTHER" id="PTHR30346">
    <property type="entry name" value="TRANSCRIPTIONAL DUAL REGULATOR HCAR-RELATED"/>
    <property type="match status" value="1"/>
</dbReference>
<dbReference type="GO" id="GO:0032993">
    <property type="term" value="C:protein-DNA complex"/>
    <property type="evidence" value="ECO:0007669"/>
    <property type="project" value="TreeGrafter"/>
</dbReference>
<dbReference type="EMBL" id="VFNX01000001">
    <property type="protein sequence ID" value="TQL00781.1"/>
    <property type="molecule type" value="Genomic_DNA"/>
</dbReference>
<comment type="similarity">
    <text evidence="1">Belongs to the LysR transcriptional regulatory family.</text>
</comment>
<evidence type="ECO:0000256" key="4">
    <source>
        <dbReference type="ARBA" id="ARBA00023163"/>
    </source>
</evidence>
<evidence type="ECO:0000259" key="5">
    <source>
        <dbReference type="PROSITE" id="PS50931"/>
    </source>
</evidence>
<dbReference type="RefSeq" id="WP_055704135.1">
    <property type="nucleotide sequence ID" value="NZ_JBPJFI010000001.1"/>
</dbReference>
<evidence type="ECO:0000256" key="3">
    <source>
        <dbReference type="ARBA" id="ARBA00023125"/>
    </source>
</evidence>
<keyword evidence="3" id="KW-0238">DNA-binding</keyword>
<proteinExistence type="inferred from homology"/>
<reference evidence="6 7" key="1">
    <citation type="submission" date="2019-06" db="EMBL/GenBank/DDBJ databases">
        <title>Sequencing the genomes of 1000 actinobacteria strains.</title>
        <authorList>
            <person name="Klenk H.-P."/>
        </authorList>
    </citation>
    <scope>NUCLEOTIDE SEQUENCE [LARGE SCALE GENOMIC DNA]</scope>
    <source>
        <strain evidence="6 7">DSM 41929</strain>
    </source>
</reference>
<dbReference type="AlphaFoldDB" id="A0A542UNV7"/>
<dbReference type="Gene3D" id="1.10.10.10">
    <property type="entry name" value="Winged helix-like DNA-binding domain superfamily/Winged helix DNA-binding domain"/>
    <property type="match status" value="1"/>
</dbReference>
<keyword evidence="7" id="KW-1185">Reference proteome</keyword>
<comment type="caution">
    <text evidence="6">The sequence shown here is derived from an EMBL/GenBank/DDBJ whole genome shotgun (WGS) entry which is preliminary data.</text>
</comment>
<dbReference type="SUPFAM" id="SSF46785">
    <property type="entry name" value="Winged helix' DNA-binding domain"/>
    <property type="match status" value="1"/>
</dbReference>
<evidence type="ECO:0000256" key="2">
    <source>
        <dbReference type="ARBA" id="ARBA00023015"/>
    </source>
</evidence>
<evidence type="ECO:0000313" key="6">
    <source>
        <dbReference type="EMBL" id="TQL00781.1"/>
    </source>
</evidence>
<dbReference type="GO" id="GO:0003700">
    <property type="term" value="F:DNA-binding transcription factor activity"/>
    <property type="evidence" value="ECO:0007669"/>
    <property type="project" value="InterPro"/>
</dbReference>
<dbReference type="OrthoDB" id="79118at2"/>
<dbReference type="InterPro" id="IPR000847">
    <property type="entry name" value="LysR_HTH_N"/>
</dbReference>
<evidence type="ECO:0000313" key="7">
    <source>
        <dbReference type="Proteomes" id="UP000318103"/>
    </source>
</evidence>
<accession>A0A542UNV7</accession>
<organism evidence="6 7">
    <name type="scientific">Streptomyces puniciscabiei</name>
    <dbReference type="NCBI Taxonomy" id="164348"/>
    <lineage>
        <taxon>Bacteria</taxon>
        <taxon>Bacillati</taxon>
        <taxon>Actinomycetota</taxon>
        <taxon>Actinomycetes</taxon>
        <taxon>Kitasatosporales</taxon>
        <taxon>Streptomycetaceae</taxon>
        <taxon>Streptomyces</taxon>
    </lineage>
</organism>
<dbReference type="Proteomes" id="UP000318103">
    <property type="component" value="Unassembled WGS sequence"/>
</dbReference>
<dbReference type="Gene3D" id="3.40.190.10">
    <property type="entry name" value="Periplasmic binding protein-like II"/>
    <property type="match status" value="2"/>
</dbReference>
<dbReference type="Pfam" id="PF00126">
    <property type="entry name" value="HTH_1"/>
    <property type="match status" value="1"/>
</dbReference>
<dbReference type="PANTHER" id="PTHR30346:SF0">
    <property type="entry name" value="HCA OPERON TRANSCRIPTIONAL ACTIVATOR HCAR"/>
    <property type="match status" value="1"/>
</dbReference>
<keyword evidence="2" id="KW-0805">Transcription regulation</keyword>
<sequence length="299" mass="34297">MELRDIEIFLTLTDELHFGRTAARLHVTPARVSQAIAAQERRLGGMLFDRSNRRRIRLTPLGQQLRDDLRPVYAGLQAGLERARLAARGVTAVLRVGMLPFNIAELHHCWRAFRSRHPQWELQIRRAPYVDPFARLRDGELDVLVVFLPVEHPDLTVGPVLFNDPRLLAVSIEDALAARSSVTLEALADRRHVTAPLMPDYWEDRYLPFQTPRGRPIERSQSITNSDDLIHLVGTGEIVHGFPAHVTRHWSMSHIRWLPIRDMPPLSYALVWRTESENEPIRALAQVVRDLGPLNFDDR</sequence>
<name>A0A542UNV7_9ACTN</name>
<dbReference type="InterPro" id="IPR036388">
    <property type="entry name" value="WH-like_DNA-bd_sf"/>
</dbReference>
<dbReference type="GO" id="GO:0003677">
    <property type="term" value="F:DNA binding"/>
    <property type="evidence" value="ECO:0007669"/>
    <property type="project" value="UniProtKB-KW"/>
</dbReference>
<dbReference type="InterPro" id="IPR005119">
    <property type="entry name" value="LysR_subst-bd"/>
</dbReference>
<dbReference type="PROSITE" id="PS50931">
    <property type="entry name" value="HTH_LYSR"/>
    <property type="match status" value="1"/>
</dbReference>
<gene>
    <name evidence="6" type="ORF">FB563_5899</name>
</gene>
<keyword evidence="4" id="KW-0804">Transcription</keyword>
<protein>
    <submittedName>
        <fullName evidence="6">LysR family transcriptional regulator</fullName>
    </submittedName>
</protein>
<dbReference type="Pfam" id="PF03466">
    <property type="entry name" value="LysR_substrate"/>
    <property type="match status" value="1"/>
</dbReference>
<dbReference type="InterPro" id="IPR036390">
    <property type="entry name" value="WH_DNA-bd_sf"/>
</dbReference>
<dbReference type="SUPFAM" id="SSF53850">
    <property type="entry name" value="Periplasmic binding protein-like II"/>
    <property type="match status" value="1"/>
</dbReference>
<evidence type="ECO:0000256" key="1">
    <source>
        <dbReference type="ARBA" id="ARBA00009437"/>
    </source>
</evidence>
<feature type="domain" description="HTH lysR-type" evidence="5">
    <location>
        <begin position="1"/>
        <end position="59"/>
    </location>
</feature>